<keyword evidence="11" id="KW-1185">Reference proteome</keyword>
<feature type="domain" description="MacB-like periplasmic core" evidence="9">
    <location>
        <begin position="498"/>
        <end position="700"/>
    </location>
</feature>
<comment type="subcellular location">
    <subcellularLocation>
        <location evidence="1">Cell membrane</location>
        <topology evidence="1">Multi-pass membrane protein</topology>
    </subcellularLocation>
</comment>
<evidence type="ECO:0000256" key="6">
    <source>
        <dbReference type="ARBA" id="ARBA00038076"/>
    </source>
</evidence>
<keyword evidence="2" id="KW-1003">Cell membrane</keyword>
<feature type="transmembrane region" description="Helical" evidence="7">
    <location>
        <begin position="364"/>
        <end position="386"/>
    </location>
</feature>
<feature type="domain" description="MacB-like periplasmic core" evidence="9">
    <location>
        <begin position="17"/>
        <end position="228"/>
    </location>
</feature>
<feature type="transmembrane region" description="Helical" evidence="7">
    <location>
        <begin position="500"/>
        <end position="519"/>
    </location>
</feature>
<dbReference type="InterPro" id="IPR003838">
    <property type="entry name" value="ABC3_permease_C"/>
</dbReference>
<feature type="transmembrane region" description="Helical" evidence="7">
    <location>
        <begin position="446"/>
        <end position="479"/>
    </location>
</feature>
<evidence type="ECO:0000313" key="10">
    <source>
        <dbReference type="EMBL" id="UUI75456.1"/>
    </source>
</evidence>
<dbReference type="InterPro" id="IPR050250">
    <property type="entry name" value="Macrolide_Exporter_MacB"/>
</dbReference>
<gene>
    <name evidence="10" type="ORF">NP064_00545</name>
</gene>
<evidence type="ECO:0000256" key="4">
    <source>
        <dbReference type="ARBA" id="ARBA00022989"/>
    </source>
</evidence>
<dbReference type="Pfam" id="PF12704">
    <property type="entry name" value="MacB_PCD"/>
    <property type="match status" value="2"/>
</dbReference>
<dbReference type="Proteomes" id="UP001316189">
    <property type="component" value="Chromosome"/>
</dbReference>
<sequence length="857" mass="87029">MLRVALRGIGAHPVRFLLTMLAVALGIAFVAGTFALRTMLSSTFTDIVETSMLGDAYVRGADRAPGESTVGGETSDARNQVPIGLADVVAGVDGVTAALPDLSGPVVLVGADGTAVQSTQAPSFAVVLYPQSRGVDVVAGRLPEQPGEVALEHSTLEASGLAVGDTTTVVLGGALQSVQVVGDVDAVSSAAGATLVYLDPATGRALFAPDGMVSTIAVYGERDLSEAALTDRLAPVVRDAAPADAPAQAVTGDDARAESRAAVEAILGFVLTFLLVFAAISLFVGAFIIANTFAMSVRQRTREFALLRAVGASPTQVLVSILLQAAVIGVIGAALGIAGGLALVEVLRRVLESMGMTLTGSIPLNASTVAISLGVGTLVSLVAAFVPARRAAVVPPVEAMRDESTAPERPLRLRAVVGAVLALLGAAGVLAAVWRPEADGAPQLLGYGAAGVVLGMLLLAPVIARASIGTLATPFVAWIKPVGRLARGNVVRNPRRTANTAGALMIGMALVGAAAVIAASTTASTQAIVAREATTDYILSTPASGTIPTDALTAVRALPDVAAADAFYAGQALVRGPEGDESGVLLAGIDPATIGRSLQVEEVEGSLRDTLEDDEVAVQRGAAKDEGWQVGDRITLTGGSGSRELRVGAIIDSSAIPSPLVVSPEVFDSLVPAVERAIPTVFVTAAPGADVDGLRAQLTEAVRPYLVVSVLDTEQFVAGLADQVNQVLVILYALLGLSIVIAVLGIVNTLALSVIERTREIGLLRAVGLGRLQLAGTVTIESILTAVFGTVVGLAVGVALASAMPTVFADDGLTDLAVPWVSLLGMVLLAIVVGVLAALWPGLRAARLPVLDAVSYE</sequence>
<reference evidence="10 11" key="1">
    <citation type="submission" date="2022-07" db="EMBL/GenBank/DDBJ databases">
        <title>Novel species in genus cellulomonas.</title>
        <authorList>
            <person name="Ye L."/>
        </authorList>
    </citation>
    <scope>NUCLEOTIDE SEQUENCE [LARGE SCALE GENOMIC DNA]</scope>
    <source>
        <strain evidence="11">zg-Y338</strain>
    </source>
</reference>
<feature type="transmembrane region" description="Helical" evidence="7">
    <location>
        <begin position="317"/>
        <end position="344"/>
    </location>
</feature>
<evidence type="ECO:0000256" key="2">
    <source>
        <dbReference type="ARBA" id="ARBA00022475"/>
    </source>
</evidence>
<feature type="domain" description="ABC3 transporter permease C-terminal" evidence="8">
    <location>
        <begin position="276"/>
        <end position="392"/>
    </location>
</feature>
<dbReference type="RefSeq" id="WP_227568448.1">
    <property type="nucleotide sequence ID" value="NZ_CP101988.1"/>
</dbReference>
<feature type="transmembrane region" description="Helical" evidence="7">
    <location>
        <begin position="415"/>
        <end position="434"/>
    </location>
</feature>
<feature type="transmembrane region" description="Helical" evidence="7">
    <location>
        <begin position="266"/>
        <end position="296"/>
    </location>
</feature>
<evidence type="ECO:0000313" key="11">
    <source>
        <dbReference type="Proteomes" id="UP001316189"/>
    </source>
</evidence>
<dbReference type="InterPro" id="IPR025857">
    <property type="entry name" value="MacB_PCD"/>
</dbReference>
<accession>A0ABY5L1V0</accession>
<evidence type="ECO:0000259" key="9">
    <source>
        <dbReference type="Pfam" id="PF12704"/>
    </source>
</evidence>
<evidence type="ECO:0000256" key="5">
    <source>
        <dbReference type="ARBA" id="ARBA00023136"/>
    </source>
</evidence>
<feature type="domain" description="ABC3 transporter permease C-terminal" evidence="8">
    <location>
        <begin position="734"/>
        <end position="849"/>
    </location>
</feature>
<evidence type="ECO:0000256" key="1">
    <source>
        <dbReference type="ARBA" id="ARBA00004651"/>
    </source>
</evidence>
<protein>
    <submittedName>
        <fullName evidence="10">FtsX-like permease family protein</fullName>
    </submittedName>
</protein>
<dbReference type="PANTHER" id="PTHR30572:SF4">
    <property type="entry name" value="ABC TRANSPORTER PERMEASE YTRF"/>
    <property type="match status" value="1"/>
</dbReference>
<proteinExistence type="inferred from homology"/>
<organism evidence="10 11">
    <name type="scientific">Cellulomonas chengniuliangii</name>
    <dbReference type="NCBI Taxonomy" id="2968084"/>
    <lineage>
        <taxon>Bacteria</taxon>
        <taxon>Bacillati</taxon>
        <taxon>Actinomycetota</taxon>
        <taxon>Actinomycetes</taxon>
        <taxon>Micrococcales</taxon>
        <taxon>Cellulomonadaceae</taxon>
        <taxon>Cellulomonas</taxon>
    </lineage>
</organism>
<feature type="transmembrane region" description="Helical" evidence="7">
    <location>
        <begin position="774"/>
        <end position="800"/>
    </location>
</feature>
<dbReference type="PANTHER" id="PTHR30572">
    <property type="entry name" value="MEMBRANE COMPONENT OF TRANSPORTER-RELATED"/>
    <property type="match status" value="1"/>
</dbReference>
<keyword evidence="4 7" id="KW-1133">Transmembrane helix</keyword>
<name>A0ABY5L1V0_9CELL</name>
<evidence type="ECO:0000256" key="3">
    <source>
        <dbReference type="ARBA" id="ARBA00022692"/>
    </source>
</evidence>
<evidence type="ECO:0000259" key="8">
    <source>
        <dbReference type="Pfam" id="PF02687"/>
    </source>
</evidence>
<feature type="transmembrane region" description="Helical" evidence="7">
    <location>
        <begin position="820"/>
        <end position="840"/>
    </location>
</feature>
<feature type="transmembrane region" description="Helical" evidence="7">
    <location>
        <begin position="729"/>
        <end position="754"/>
    </location>
</feature>
<keyword evidence="5 7" id="KW-0472">Membrane</keyword>
<comment type="similarity">
    <text evidence="6">Belongs to the ABC-4 integral membrane protein family.</text>
</comment>
<dbReference type="Pfam" id="PF02687">
    <property type="entry name" value="FtsX"/>
    <property type="match status" value="2"/>
</dbReference>
<evidence type="ECO:0000256" key="7">
    <source>
        <dbReference type="SAM" id="Phobius"/>
    </source>
</evidence>
<keyword evidence="3 7" id="KW-0812">Transmembrane</keyword>
<dbReference type="EMBL" id="CP101988">
    <property type="protein sequence ID" value="UUI75456.1"/>
    <property type="molecule type" value="Genomic_DNA"/>
</dbReference>